<accession>A0A0A0L784</accession>
<reference evidence="1 2" key="1">
    <citation type="journal article" date="2009" name="Nat. Genet.">
        <title>The genome of the cucumber, Cucumis sativus L.</title>
        <authorList>
            <person name="Huang S."/>
            <person name="Li R."/>
            <person name="Zhang Z."/>
            <person name="Li L."/>
            <person name="Gu X."/>
            <person name="Fan W."/>
            <person name="Lucas W.J."/>
            <person name="Wang X."/>
            <person name="Xie B."/>
            <person name="Ni P."/>
            <person name="Ren Y."/>
            <person name="Zhu H."/>
            <person name="Li J."/>
            <person name="Lin K."/>
            <person name="Jin W."/>
            <person name="Fei Z."/>
            <person name="Li G."/>
            <person name="Staub J."/>
            <person name="Kilian A."/>
            <person name="van der Vossen E.A."/>
            <person name="Wu Y."/>
            <person name="Guo J."/>
            <person name="He J."/>
            <person name="Jia Z."/>
            <person name="Ren Y."/>
            <person name="Tian G."/>
            <person name="Lu Y."/>
            <person name="Ruan J."/>
            <person name="Qian W."/>
            <person name="Wang M."/>
            <person name="Huang Q."/>
            <person name="Li B."/>
            <person name="Xuan Z."/>
            <person name="Cao J."/>
            <person name="Asan"/>
            <person name="Wu Z."/>
            <person name="Zhang J."/>
            <person name="Cai Q."/>
            <person name="Bai Y."/>
            <person name="Zhao B."/>
            <person name="Han Y."/>
            <person name="Li Y."/>
            <person name="Li X."/>
            <person name="Wang S."/>
            <person name="Shi Q."/>
            <person name="Liu S."/>
            <person name="Cho W.K."/>
            <person name="Kim J.Y."/>
            <person name="Xu Y."/>
            <person name="Heller-Uszynska K."/>
            <person name="Miao H."/>
            <person name="Cheng Z."/>
            <person name="Zhang S."/>
            <person name="Wu J."/>
            <person name="Yang Y."/>
            <person name="Kang H."/>
            <person name="Li M."/>
            <person name="Liang H."/>
            <person name="Ren X."/>
            <person name="Shi Z."/>
            <person name="Wen M."/>
            <person name="Jian M."/>
            <person name="Yang H."/>
            <person name="Zhang G."/>
            <person name="Yang Z."/>
            <person name="Chen R."/>
            <person name="Liu S."/>
            <person name="Li J."/>
            <person name="Ma L."/>
            <person name="Liu H."/>
            <person name="Zhou Y."/>
            <person name="Zhao J."/>
            <person name="Fang X."/>
            <person name="Li G."/>
            <person name="Fang L."/>
            <person name="Li Y."/>
            <person name="Liu D."/>
            <person name="Zheng H."/>
            <person name="Zhang Y."/>
            <person name="Qin N."/>
            <person name="Li Z."/>
            <person name="Yang G."/>
            <person name="Yang S."/>
            <person name="Bolund L."/>
            <person name="Kristiansen K."/>
            <person name="Zheng H."/>
            <person name="Li S."/>
            <person name="Zhang X."/>
            <person name="Yang H."/>
            <person name="Wang J."/>
            <person name="Sun R."/>
            <person name="Zhang B."/>
            <person name="Jiang S."/>
            <person name="Wang J."/>
            <person name="Du Y."/>
            <person name="Li S."/>
        </authorList>
    </citation>
    <scope>NUCLEOTIDE SEQUENCE [LARGE SCALE GENOMIC DNA]</scope>
    <source>
        <strain evidence="2">cv. 9930</strain>
    </source>
</reference>
<name>A0A0A0L784_CUCSA</name>
<proteinExistence type="predicted"/>
<reference evidence="1 2" key="2">
    <citation type="journal article" date="2009" name="PLoS ONE">
        <title>An integrated genetic and cytogenetic map of the cucumber genome.</title>
        <authorList>
            <person name="Ren Y."/>
            <person name="Zhang Z."/>
            <person name="Liu J."/>
            <person name="Staub J.E."/>
            <person name="Han Y."/>
            <person name="Cheng Z."/>
            <person name="Li X."/>
            <person name="Lu J."/>
            <person name="Miao H."/>
            <person name="Kang H."/>
            <person name="Xie B."/>
            <person name="Gu X."/>
            <person name="Wang X."/>
            <person name="Du Y."/>
            <person name="Jin W."/>
            <person name="Huang S."/>
        </authorList>
    </citation>
    <scope>NUCLEOTIDE SEQUENCE [LARGE SCALE GENOMIC DNA]</scope>
    <source>
        <strain evidence="2">cv. 9930</strain>
    </source>
</reference>
<dbReference type="Proteomes" id="UP000029981">
    <property type="component" value="Chromosome 3"/>
</dbReference>
<dbReference type="EMBL" id="CM002924">
    <property type="protein sequence ID" value="KGN56447.1"/>
    <property type="molecule type" value="Genomic_DNA"/>
</dbReference>
<organism evidence="1 2">
    <name type="scientific">Cucumis sativus</name>
    <name type="common">Cucumber</name>
    <dbReference type="NCBI Taxonomy" id="3659"/>
    <lineage>
        <taxon>Eukaryota</taxon>
        <taxon>Viridiplantae</taxon>
        <taxon>Streptophyta</taxon>
        <taxon>Embryophyta</taxon>
        <taxon>Tracheophyta</taxon>
        <taxon>Spermatophyta</taxon>
        <taxon>Magnoliopsida</taxon>
        <taxon>eudicotyledons</taxon>
        <taxon>Gunneridae</taxon>
        <taxon>Pentapetalae</taxon>
        <taxon>rosids</taxon>
        <taxon>fabids</taxon>
        <taxon>Cucurbitales</taxon>
        <taxon>Cucurbitaceae</taxon>
        <taxon>Benincaseae</taxon>
        <taxon>Cucumis</taxon>
    </lineage>
</organism>
<protein>
    <submittedName>
        <fullName evidence="1">Uncharacterized protein</fullName>
    </submittedName>
</protein>
<keyword evidence="2" id="KW-1185">Reference proteome</keyword>
<reference evidence="1 2" key="3">
    <citation type="journal article" date="2010" name="BMC Genomics">
        <title>Transcriptome sequencing and comparative analysis of cucumber flowers with different sex types.</title>
        <authorList>
            <person name="Guo S."/>
            <person name="Zheng Y."/>
            <person name="Joung J.G."/>
            <person name="Liu S."/>
            <person name="Zhang Z."/>
            <person name="Crasta O.R."/>
            <person name="Sobral B.W."/>
            <person name="Xu Y."/>
            <person name="Huang S."/>
            <person name="Fei Z."/>
        </authorList>
    </citation>
    <scope>NUCLEOTIDE SEQUENCE [LARGE SCALE GENOMIC DNA]</scope>
    <source>
        <strain evidence="2">cv. 9930</strain>
    </source>
</reference>
<reference evidence="1 2" key="4">
    <citation type="journal article" date="2011" name="BMC Genomics">
        <title>RNA-Seq improves annotation of protein-coding genes in the cucumber genome.</title>
        <authorList>
            <person name="Li Z."/>
            <person name="Zhang Z."/>
            <person name="Yan P."/>
            <person name="Huang S."/>
            <person name="Fei Z."/>
            <person name="Lin K."/>
        </authorList>
    </citation>
    <scope>NUCLEOTIDE SEQUENCE [LARGE SCALE GENOMIC DNA]</scope>
    <source>
        <strain evidence="2">cv. 9930</strain>
    </source>
</reference>
<evidence type="ECO:0000313" key="2">
    <source>
        <dbReference type="Proteomes" id="UP000029981"/>
    </source>
</evidence>
<sequence length="85" mass="9920">MVFLFSVLLKKVRERERERVIEVSTCVLQWRLERDTDVDAMEDSNRRSNIYIGVAYPPVADDVQVRPRNKKGHEMTVTSLGIEVE</sequence>
<dbReference type="AlphaFoldDB" id="A0A0A0L784"/>
<dbReference type="Gramene" id="KGN56447">
    <property type="protein sequence ID" value="KGN56447"/>
    <property type="gene ID" value="Csa_3G119770"/>
</dbReference>
<evidence type="ECO:0000313" key="1">
    <source>
        <dbReference type="EMBL" id="KGN56447.1"/>
    </source>
</evidence>
<gene>
    <name evidence="1" type="ORF">Csa_3G119770</name>
</gene>